<dbReference type="AlphaFoldDB" id="A0A923M5F4"/>
<dbReference type="Proteomes" id="UP000596827">
    <property type="component" value="Unassembled WGS sequence"/>
</dbReference>
<comment type="caution">
    <text evidence="1">The sequence shown here is derived from an EMBL/GenBank/DDBJ whole genome shotgun (WGS) entry which is preliminary data.</text>
</comment>
<dbReference type="InterPro" id="IPR048165">
    <property type="entry name" value="Bluetail_dom"/>
</dbReference>
<dbReference type="Pfam" id="PF00353">
    <property type="entry name" value="HemolysinCabind"/>
    <property type="match status" value="3"/>
</dbReference>
<dbReference type="EMBL" id="JACORU010000001">
    <property type="protein sequence ID" value="MBC5763164.1"/>
    <property type="molecule type" value="Genomic_DNA"/>
</dbReference>
<dbReference type="PRINTS" id="PR00313">
    <property type="entry name" value="CABNDNGRPT"/>
</dbReference>
<dbReference type="InterPro" id="IPR001343">
    <property type="entry name" value="Hemolysn_Ca-bd"/>
</dbReference>
<dbReference type="SUPFAM" id="SSF51120">
    <property type="entry name" value="beta-Roll"/>
    <property type="match status" value="1"/>
</dbReference>
<dbReference type="GO" id="GO:0005509">
    <property type="term" value="F:calcium ion binding"/>
    <property type="evidence" value="ECO:0007669"/>
    <property type="project" value="InterPro"/>
</dbReference>
<name>A0A923M5F4_9BURK</name>
<dbReference type="InterPro" id="IPR011049">
    <property type="entry name" value="Serralysin-like_metalloprot_C"/>
</dbReference>
<proteinExistence type="predicted"/>
<evidence type="ECO:0000313" key="1">
    <source>
        <dbReference type="EMBL" id="MBC5763164.1"/>
    </source>
</evidence>
<dbReference type="Gene3D" id="2.150.10.10">
    <property type="entry name" value="Serralysin-like metalloprotease, C-terminal"/>
    <property type="match status" value="1"/>
</dbReference>
<gene>
    <name evidence="1" type="ORF">H8R02_01790</name>
</gene>
<dbReference type="RefSeq" id="WP_187079623.1">
    <property type="nucleotide sequence ID" value="NZ_JACORU010000001.1"/>
</dbReference>
<evidence type="ECO:0008006" key="3">
    <source>
        <dbReference type="Google" id="ProtNLM"/>
    </source>
</evidence>
<sequence length="792" mass="77492">MPATVFGTPSVAVELYVAFYGQAPGNPIYQNYIGLAATSSPLNLAVVIGSQFAGVADTALATRVLANIGITASTLPAASFNALQAAMAQAFAAYPAQRGIVVLNAMNLLAQLESNATFGAVAQAFNRYVANAYLFASDTGNTQSQAVGTTTTTSPLTVNAGDAVTGTPGNDTINANLFFNAPSGTFLQTLNSGDVVNGGAGTDLLNVGFNNVAGAQTISATLTSIEGIAVNATGTAATTLDLTNATGLATVSLNNGRAGGDITLGNVGSRLGTVTINRSDAGLTVTSTAAAVAGTADTVVLNLVQAGAGGRIAVNLVGYETINAVSTGYTDPAMANAVTLGYSEGATVRVSGTSSLDLRTGTNAVTVDGARLSGSASLSLDASLAASAVNLTGSSNGDRFILDANYAAVDTINGGGGVDTLRVAEAAVANVTDNQANLSNLELLELVTAASASAYAPTLFGGAGTLVFSSVASAANWTANYASGTSGLAVRVDETGNTLAVNASGSATTDLLNLTLGTSTTTAVTLGAAGGTFTSNGFETITIASSGAAGTGNTVASRIEMTASAATEVLNVTGTRDLTIAGTVRADQVNASSFTGNLSMGSVSESAGVAAGVVVTNNGVQITGGSGSDTLFGSDGADQIVGGAGNDRIQFGTGVSQGDIATGGAGTDQFRFVSAAQSAGTAQVVKITDFVAGTDKIALVGIGTVVSISAVTTGTVATADTLADVYAGAGATTGSTAASPAARVLTVSGGLQAGTFLVIDTNGNNSFTDTTDMLVNITGVTGTVATGDFVFA</sequence>
<dbReference type="PROSITE" id="PS00330">
    <property type="entry name" value="HEMOLYSIN_CALCIUM"/>
    <property type="match status" value="1"/>
</dbReference>
<keyword evidence="2" id="KW-1185">Reference proteome</keyword>
<protein>
    <recommendedName>
        <fullName evidence="3">Calcium-binding protein</fullName>
    </recommendedName>
</protein>
<evidence type="ECO:0000313" key="2">
    <source>
        <dbReference type="Proteomes" id="UP000596827"/>
    </source>
</evidence>
<accession>A0A923M5F4</accession>
<dbReference type="InterPro" id="IPR018511">
    <property type="entry name" value="Hemolysin-typ_Ca-bd_CS"/>
</dbReference>
<dbReference type="NCBIfam" id="NF041519">
    <property type="entry name" value="bluetail"/>
    <property type="match status" value="1"/>
</dbReference>
<reference evidence="1" key="1">
    <citation type="submission" date="2020-08" db="EMBL/GenBank/DDBJ databases">
        <title>Ramlibacter sp. GTP1 16S ribosomal RNA gene genome sequencing and assembly.</title>
        <authorList>
            <person name="Kang M."/>
        </authorList>
    </citation>
    <scope>NUCLEOTIDE SEQUENCE</scope>
    <source>
        <strain evidence="1">GTP1</strain>
    </source>
</reference>
<organism evidence="1 2">
    <name type="scientific">Ramlibacter albus</name>
    <dbReference type="NCBI Taxonomy" id="2079448"/>
    <lineage>
        <taxon>Bacteria</taxon>
        <taxon>Pseudomonadati</taxon>
        <taxon>Pseudomonadota</taxon>
        <taxon>Betaproteobacteria</taxon>
        <taxon>Burkholderiales</taxon>
        <taxon>Comamonadaceae</taxon>
        <taxon>Ramlibacter</taxon>
    </lineage>
</organism>